<evidence type="ECO:0000256" key="10">
    <source>
        <dbReference type="ARBA" id="ARBA00023201"/>
    </source>
</evidence>
<keyword evidence="15" id="KW-1185">Reference proteome</keyword>
<comment type="caution">
    <text evidence="14">The sequence shown here is derived from an EMBL/GenBank/DDBJ whole genome shotgun (WGS) entry which is preliminary data.</text>
</comment>
<dbReference type="PANTHER" id="PTHR11690:SF248">
    <property type="entry name" value="PICKPOCKET 17, ISOFORM A"/>
    <property type="match status" value="1"/>
</dbReference>
<evidence type="ECO:0000313" key="14">
    <source>
        <dbReference type="EMBL" id="CAL4137275.1"/>
    </source>
</evidence>
<evidence type="ECO:0000256" key="3">
    <source>
        <dbReference type="ARBA" id="ARBA00022448"/>
    </source>
</evidence>
<evidence type="ECO:0000256" key="1">
    <source>
        <dbReference type="ARBA" id="ARBA00004141"/>
    </source>
</evidence>
<evidence type="ECO:0000256" key="8">
    <source>
        <dbReference type="ARBA" id="ARBA00023065"/>
    </source>
</evidence>
<evidence type="ECO:0000256" key="13">
    <source>
        <dbReference type="SAM" id="Phobius"/>
    </source>
</evidence>
<evidence type="ECO:0000256" key="9">
    <source>
        <dbReference type="ARBA" id="ARBA00023136"/>
    </source>
</evidence>
<dbReference type="Gene3D" id="1.10.287.770">
    <property type="entry name" value="YojJ-like"/>
    <property type="match status" value="1"/>
</dbReference>
<keyword evidence="6 13" id="KW-1133">Transmembrane helix</keyword>
<dbReference type="PRINTS" id="PR01078">
    <property type="entry name" value="AMINACHANNEL"/>
</dbReference>
<gene>
    <name evidence="14" type="ORF">MNOR_LOCUS28012</name>
</gene>
<dbReference type="GO" id="GO:0005886">
    <property type="term" value="C:plasma membrane"/>
    <property type="evidence" value="ECO:0007669"/>
    <property type="project" value="TreeGrafter"/>
</dbReference>
<keyword evidence="11 12" id="KW-0407">Ion channel</keyword>
<dbReference type="PANTHER" id="PTHR11690">
    <property type="entry name" value="AMILORIDE-SENSITIVE SODIUM CHANNEL-RELATED"/>
    <property type="match status" value="1"/>
</dbReference>
<dbReference type="GO" id="GO:0015280">
    <property type="term" value="F:ligand-gated sodium channel activity"/>
    <property type="evidence" value="ECO:0007669"/>
    <property type="project" value="TreeGrafter"/>
</dbReference>
<evidence type="ECO:0000256" key="5">
    <source>
        <dbReference type="ARBA" id="ARBA00022692"/>
    </source>
</evidence>
<evidence type="ECO:0000256" key="11">
    <source>
        <dbReference type="ARBA" id="ARBA00023303"/>
    </source>
</evidence>
<keyword evidence="3 12" id="KW-0813">Transport</keyword>
<evidence type="ECO:0000256" key="2">
    <source>
        <dbReference type="ARBA" id="ARBA00007193"/>
    </source>
</evidence>
<dbReference type="EMBL" id="CAXKWB010030265">
    <property type="protein sequence ID" value="CAL4137275.1"/>
    <property type="molecule type" value="Genomic_DNA"/>
</dbReference>
<comment type="similarity">
    <text evidence="2 12">Belongs to the amiloride-sensitive sodium channel (TC 1.A.6) family.</text>
</comment>
<keyword evidence="4 12" id="KW-0894">Sodium channel</keyword>
<evidence type="ECO:0000256" key="7">
    <source>
        <dbReference type="ARBA" id="ARBA00023053"/>
    </source>
</evidence>
<dbReference type="AlphaFoldDB" id="A0AAV2RS29"/>
<comment type="subcellular location">
    <subcellularLocation>
        <location evidence="1">Membrane</location>
        <topology evidence="1">Multi-pass membrane protein</topology>
    </subcellularLocation>
</comment>
<organism evidence="14 15">
    <name type="scientific">Meganyctiphanes norvegica</name>
    <name type="common">Northern krill</name>
    <name type="synonym">Thysanopoda norvegica</name>
    <dbReference type="NCBI Taxonomy" id="48144"/>
    <lineage>
        <taxon>Eukaryota</taxon>
        <taxon>Metazoa</taxon>
        <taxon>Ecdysozoa</taxon>
        <taxon>Arthropoda</taxon>
        <taxon>Crustacea</taxon>
        <taxon>Multicrustacea</taxon>
        <taxon>Malacostraca</taxon>
        <taxon>Eumalacostraca</taxon>
        <taxon>Eucarida</taxon>
        <taxon>Euphausiacea</taxon>
        <taxon>Euphausiidae</taxon>
        <taxon>Meganyctiphanes</taxon>
    </lineage>
</organism>
<name>A0AAV2RS29_MEGNR</name>
<feature type="transmembrane region" description="Helical" evidence="13">
    <location>
        <begin position="402"/>
        <end position="428"/>
    </location>
</feature>
<evidence type="ECO:0000256" key="6">
    <source>
        <dbReference type="ARBA" id="ARBA00022989"/>
    </source>
</evidence>
<evidence type="ECO:0000313" key="15">
    <source>
        <dbReference type="Proteomes" id="UP001497623"/>
    </source>
</evidence>
<proteinExistence type="inferred from homology"/>
<keyword evidence="9 13" id="KW-0472">Membrane</keyword>
<feature type="non-terminal residue" evidence="14">
    <location>
        <position position="507"/>
    </location>
</feature>
<keyword evidence="7" id="KW-0915">Sodium</keyword>
<accession>A0AAV2RS29</accession>
<dbReference type="Proteomes" id="UP001497623">
    <property type="component" value="Unassembled WGS sequence"/>
</dbReference>
<keyword evidence="5 12" id="KW-0812">Transmembrane</keyword>
<protein>
    <submittedName>
        <fullName evidence="14">Uncharacterized protein</fullName>
    </submittedName>
</protein>
<evidence type="ECO:0000256" key="12">
    <source>
        <dbReference type="RuleBase" id="RU000679"/>
    </source>
</evidence>
<keyword evidence="8 12" id="KW-0406">Ion transport</keyword>
<sequence length="507" mass="58294">MDKDIQSHGPREYTCVLWRCTTKKLKKEQGSDILLKPIIDYLKNPMKMNMMKIDPNIKNVGDYFMDHSGALFVRINDDQAELRETEEVLEDTRHHKEHCSQRSVETNIKNYEEFSNLTCQESLNFNDERKIREHEKWKGPTKFHRRPYTGCNGPPKNRLKRATTLSAPLFVEIVCSWVTERATISFTRKGSDSALNCLRGPKNASNVRQKKAQTKLTRPLACVEPNAKPSQILCKKLCFEAVIWQRCQCWTGMNPAYGESIKNISTLNGILPGKEKESIPKRSCNPLISPLDKICMEIIKFEFMKGELKCKHCHPECSEMQYSTTVTTNEDNLRYHTIVQNIRGKKSGDDLCINHLPSDSTADHNLATVRLHLYLDSMANELVTESPAFSFETLVCNMGGNLGLFIGMSLITILEVLEFIFDIVLYIFRGKRKNQTDATKMRTQPTVVFVMPQDASNLDMAVSRPKSKDADSQTTVMLQPFDNDTEWRHRALRKQTQQSYFNKIFEQ</sequence>
<reference evidence="14 15" key="1">
    <citation type="submission" date="2024-05" db="EMBL/GenBank/DDBJ databases">
        <authorList>
            <person name="Wallberg A."/>
        </authorList>
    </citation>
    <scope>NUCLEOTIDE SEQUENCE [LARGE SCALE GENOMIC DNA]</scope>
</reference>
<keyword evidence="10 12" id="KW-0739">Sodium transport</keyword>
<dbReference type="InterPro" id="IPR001873">
    <property type="entry name" value="ENaC"/>
</dbReference>
<dbReference type="Pfam" id="PF00858">
    <property type="entry name" value="ASC"/>
    <property type="match status" value="1"/>
</dbReference>
<evidence type="ECO:0000256" key="4">
    <source>
        <dbReference type="ARBA" id="ARBA00022461"/>
    </source>
</evidence>